<dbReference type="Proteomes" id="UP000019132">
    <property type="component" value="Unassembled WGS sequence"/>
</dbReference>
<reference evidence="12" key="2">
    <citation type="submission" date="2010-04" db="EMBL/GenBank/DDBJ databases">
        <authorList>
            <person name="Buell R."/>
            <person name="Hamilton J."/>
            <person name="Hostetler J."/>
        </authorList>
    </citation>
    <scope>NUCLEOTIDE SEQUENCE [LARGE SCALE GENOMIC DNA]</scope>
    <source>
        <strain evidence="12">DAOM:BR144</strain>
    </source>
</reference>
<dbReference type="FunFam" id="3.40.1030.10:FF:000002">
    <property type="entry name" value="Anthranilate phosphoribosyltransferase"/>
    <property type="match status" value="1"/>
</dbReference>
<comment type="similarity">
    <text evidence="8">Belongs to the anthranilate phosphoribosyltransferase family.</text>
</comment>
<dbReference type="GO" id="GO:0000162">
    <property type="term" value="P:L-tryptophan biosynthetic process"/>
    <property type="evidence" value="ECO:0007669"/>
    <property type="project" value="UniProtKB-KW"/>
</dbReference>
<organism evidence="11 12">
    <name type="scientific">Globisporangium ultimum (strain ATCC 200006 / CBS 805.95 / DAOM BR144)</name>
    <name type="common">Pythium ultimum</name>
    <dbReference type="NCBI Taxonomy" id="431595"/>
    <lineage>
        <taxon>Eukaryota</taxon>
        <taxon>Sar</taxon>
        <taxon>Stramenopiles</taxon>
        <taxon>Oomycota</taxon>
        <taxon>Peronosporomycetes</taxon>
        <taxon>Pythiales</taxon>
        <taxon>Pythiaceae</taxon>
        <taxon>Globisporangium</taxon>
    </lineage>
</organism>
<dbReference type="SUPFAM" id="SSF52418">
    <property type="entry name" value="Nucleoside phosphorylase/phosphoribosyltransferase catalytic domain"/>
    <property type="match status" value="1"/>
</dbReference>
<keyword evidence="7" id="KW-0057">Aromatic amino acid biosynthesis</keyword>
<dbReference type="AlphaFoldDB" id="K3WNF8"/>
<feature type="domain" description="Glycosyl transferase family 3 N-terminal" evidence="10">
    <location>
        <begin position="20"/>
        <end position="83"/>
    </location>
</feature>
<dbReference type="InterPro" id="IPR035902">
    <property type="entry name" value="Nuc_phospho_transferase"/>
</dbReference>
<comment type="pathway">
    <text evidence="1">Amino-acid biosynthesis; L-tryptophan biosynthesis; L-tryptophan from chorismate: step 2/5.</text>
</comment>
<keyword evidence="3" id="KW-0028">Amino-acid biosynthesis</keyword>
<dbReference type="STRING" id="431595.K3WNF8"/>
<accession>K3WNF8</accession>
<dbReference type="InterPro" id="IPR005940">
    <property type="entry name" value="Anthranilate_Pribosyl_Tfrase"/>
</dbReference>
<dbReference type="EC" id="2.4.2.18" evidence="2"/>
<keyword evidence="5" id="KW-0808">Transferase</keyword>
<dbReference type="GO" id="GO:0005829">
    <property type="term" value="C:cytosol"/>
    <property type="evidence" value="ECO:0007669"/>
    <property type="project" value="TreeGrafter"/>
</dbReference>
<keyword evidence="4" id="KW-0328">Glycosyltransferase</keyword>
<evidence type="ECO:0000256" key="7">
    <source>
        <dbReference type="ARBA" id="ARBA00023141"/>
    </source>
</evidence>
<keyword evidence="12" id="KW-1185">Reference proteome</keyword>
<evidence type="ECO:0000259" key="9">
    <source>
        <dbReference type="Pfam" id="PF00591"/>
    </source>
</evidence>
<dbReference type="PANTHER" id="PTHR43285">
    <property type="entry name" value="ANTHRANILATE PHOSPHORIBOSYLTRANSFERASE"/>
    <property type="match status" value="1"/>
</dbReference>
<dbReference type="InParanoid" id="K3WNF8"/>
<dbReference type="InterPro" id="IPR017459">
    <property type="entry name" value="Glycosyl_Trfase_fam3_N_dom"/>
</dbReference>
<dbReference type="EMBL" id="GL376604">
    <property type="status" value="NOT_ANNOTATED_CDS"/>
    <property type="molecule type" value="Genomic_DNA"/>
</dbReference>
<feature type="domain" description="Glycosyl transferase family 3" evidence="9">
    <location>
        <begin position="96"/>
        <end position="348"/>
    </location>
</feature>
<dbReference type="GO" id="GO:0004048">
    <property type="term" value="F:anthranilate phosphoribosyltransferase activity"/>
    <property type="evidence" value="ECO:0007669"/>
    <property type="project" value="UniProtKB-EC"/>
</dbReference>
<keyword evidence="6" id="KW-0822">Tryptophan biosynthesis</keyword>
<protein>
    <recommendedName>
        <fullName evidence="2">anthranilate phosphoribosyltransferase</fullName>
        <ecNumber evidence="2">2.4.2.18</ecNumber>
    </recommendedName>
</protein>
<evidence type="ECO:0000256" key="5">
    <source>
        <dbReference type="ARBA" id="ARBA00022679"/>
    </source>
</evidence>
<dbReference type="Gene3D" id="3.40.1030.10">
    <property type="entry name" value="Nucleoside phosphorylase/phosphoribosyltransferase catalytic domain"/>
    <property type="match status" value="1"/>
</dbReference>
<evidence type="ECO:0000256" key="1">
    <source>
        <dbReference type="ARBA" id="ARBA00004907"/>
    </source>
</evidence>
<sequence>MKVPVKSDVTTTTENEITLKHLLAKLVAREPLNDAEATVAIHQIASEESAKNPVGVGVLLALLAAKGETSSEVAAFAKYMRAQSIRVHVEVGADRPTLDIVGTGGDGANTVNLSTAASVLAASCGALVAKHGNRSVSSRSGSADVLEELGVPMLLPHAIAPCISQANIAFMYAPHFHPAMRFVSPIRKSIGIRSVFNVLGPLLNPAGCKRIVIGVYTPDLLQVFGEVYVSLGVEHGLVVHCAGLDEFNAIGAADVVEVKIGEPLRRYTIEPEEIGIPRTTLLDLKGGDATENAAILRRVFSGGDASDNAIGNTIAYNAGAGLYVYGLADSIKSGYEMAKAKLASGEALKTLDKWAETAQALHAASESGNATSA</sequence>
<dbReference type="VEuPathDB" id="FungiDB:PYU1_G006488"/>
<dbReference type="SUPFAM" id="SSF47648">
    <property type="entry name" value="Nucleoside phosphorylase/phosphoribosyltransferase N-terminal domain"/>
    <property type="match status" value="1"/>
</dbReference>
<name>K3WNF8_GLOUD</name>
<dbReference type="OMA" id="IRTFFNM"/>
<dbReference type="InterPro" id="IPR000312">
    <property type="entry name" value="Glycosyl_Trfase_fam3"/>
</dbReference>
<dbReference type="Pfam" id="PF00591">
    <property type="entry name" value="Glycos_transf_3"/>
    <property type="match status" value="1"/>
</dbReference>
<dbReference type="Pfam" id="PF02885">
    <property type="entry name" value="Glycos_trans_3N"/>
    <property type="match status" value="1"/>
</dbReference>
<evidence type="ECO:0000256" key="3">
    <source>
        <dbReference type="ARBA" id="ARBA00022605"/>
    </source>
</evidence>
<dbReference type="HOGENOM" id="CLU_034315_4_0_1"/>
<dbReference type="eggNOG" id="KOG1438">
    <property type="taxonomic scope" value="Eukaryota"/>
</dbReference>
<evidence type="ECO:0000256" key="2">
    <source>
        <dbReference type="ARBA" id="ARBA00011948"/>
    </source>
</evidence>
<dbReference type="PANTHER" id="PTHR43285:SF2">
    <property type="entry name" value="ANTHRANILATE PHOSPHORIBOSYLTRANSFERASE"/>
    <property type="match status" value="1"/>
</dbReference>
<evidence type="ECO:0000313" key="11">
    <source>
        <dbReference type="EnsemblProtists" id="PYU1_T006500"/>
    </source>
</evidence>
<evidence type="ECO:0000256" key="4">
    <source>
        <dbReference type="ARBA" id="ARBA00022676"/>
    </source>
</evidence>
<dbReference type="Gene3D" id="1.20.970.10">
    <property type="entry name" value="Transferase, Pyrimidine Nucleoside Phosphorylase, Chain C"/>
    <property type="match status" value="1"/>
</dbReference>
<dbReference type="EnsemblProtists" id="PYU1_T006500">
    <property type="protein sequence ID" value="PYU1_T006500"/>
    <property type="gene ID" value="PYU1_G006488"/>
</dbReference>
<evidence type="ECO:0000313" key="12">
    <source>
        <dbReference type="Proteomes" id="UP000019132"/>
    </source>
</evidence>
<dbReference type="InterPro" id="IPR036320">
    <property type="entry name" value="Glycosyl_Trfase_fam3_N_dom_sf"/>
</dbReference>
<dbReference type="HAMAP" id="MF_00211">
    <property type="entry name" value="TrpD"/>
    <property type="match status" value="1"/>
</dbReference>
<evidence type="ECO:0000256" key="8">
    <source>
        <dbReference type="ARBA" id="ARBA00061500"/>
    </source>
</evidence>
<reference evidence="12" key="1">
    <citation type="journal article" date="2010" name="Genome Biol.">
        <title>Genome sequence of the necrotrophic plant pathogen Pythium ultimum reveals original pathogenicity mechanisms and effector repertoire.</title>
        <authorList>
            <person name="Levesque C.A."/>
            <person name="Brouwer H."/>
            <person name="Cano L."/>
            <person name="Hamilton J.P."/>
            <person name="Holt C."/>
            <person name="Huitema E."/>
            <person name="Raffaele S."/>
            <person name="Robideau G.P."/>
            <person name="Thines M."/>
            <person name="Win J."/>
            <person name="Zerillo M.M."/>
            <person name="Beakes G.W."/>
            <person name="Boore J.L."/>
            <person name="Busam D."/>
            <person name="Dumas B."/>
            <person name="Ferriera S."/>
            <person name="Fuerstenberg S.I."/>
            <person name="Gachon C.M."/>
            <person name="Gaulin E."/>
            <person name="Govers F."/>
            <person name="Grenville-Briggs L."/>
            <person name="Horner N."/>
            <person name="Hostetler J."/>
            <person name="Jiang R.H."/>
            <person name="Johnson J."/>
            <person name="Krajaejun T."/>
            <person name="Lin H."/>
            <person name="Meijer H.J."/>
            <person name="Moore B."/>
            <person name="Morris P."/>
            <person name="Phuntmart V."/>
            <person name="Puiu D."/>
            <person name="Shetty J."/>
            <person name="Stajich J.E."/>
            <person name="Tripathy S."/>
            <person name="Wawra S."/>
            <person name="van West P."/>
            <person name="Whitty B.R."/>
            <person name="Coutinho P.M."/>
            <person name="Henrissat B."/>
            <person name="Martin F."/>
            <person name="Thomas P.D."/>
            <person name="Tyler B.M."/>
            <person name="De Vries R.P."/>
            <person name="Kamoun S."/>
            <person name="Yandell M."/>
            <person name="Tisserat N."/>
            <person name="Buell C.R."/>
        </authorList>
    </citation>
    <scope>NUCLEOTIDE SEQUENCE</scope>
    <source>
        <strain evidence="12">DAOM:BR144</strain>
    </source>
</reference>
<reference evidence="11" key="3">
    <citation type="submission" date="2015-02" db="UniProtKB">
        <authorList>
            <consortium name="EnsemblProtists"/>
        </authorList>
    </citation>
    <scope>IDENTIFICATION</scope>
    <source>
        <strain evidence="11">DAOM BR144</strain>
    </source>
</reference>
<evidence type="ECO:0000259" key="10">
    <source>
        <dbReference type="Pfam" id="PF02885"/>
    </source>
</evidence>
<proteinExistence type="inferred from homology"/>
<evidence type="ECO:0000256" key="6">
    <source>
        <dbReference type="ARBA" id="ARBA00022822"/>
    </source>
</evidence>
<dbReference type="NCBIfam" id="TIGR01245">
    <property type="entry name" value="trpD"/>
    <property type="match status" value="1"/>
</dbReference>